<name>A0A8S3WFN0_PARAO</name>
<evidence type="ECO:0000313" key="2">
    <source>
        <dbReference type="Proteomes" id="UP000691718"/>
    </source>
</evidence>
<organism evidence="1 2">
    <name type="scientific">Parnassius apollo</name>
    <name type="common">Apollo butterfly</name>
    <name type="synonym">Papilio apollo</name>
    <dbReference type="NCBI Taxonomy" id="110799"/>
    <lineage>
        <taxon>Eukaryota</taxon>
        <taxon>Metazoa</taxon>
        <taxon>Ecdysozoa</taxon>
        <taxon>Arthropoda</taxon>
        <taxon>Hexapoda</taxon>
        <taxon>Insecta</taxon>
        <taxon>Pterygota</taxon>
        <taxon>Neoptera</taxon>
        <taxon>Endopterygota</taxon>
        <taxon>Lepidoptera</taxon>
        <taxon>Glossata</taxon>
        <taxon>Ditrysia</taxon>
        <taxon>Papilionoidea</taxon>
        <taxon>Papilionidae</taxon>
        <taxon>Parnassiinae</taxon>
        <taxon>Parnassini</taxon>
        <taxon>Parnassius</taxon>
        <taxon>Parnassius</taxon>
    </lineage>
</organism>
<comment type="caution">
    <text evidence="1">The sequence shown here is derived from an EMBL/GenBank/DDBJ whole genome shotgun (WGS) entry which is preliminary data.</text>
</comment>
<accession>A0A8S3WFN0</accession>
<reference evidence="1" key="1">
    <citation type="submission" date="2021-04" db="EMBL/GenBank/DDBJ databases">
        <authorList>
            <person name="Tunstrom K."/>
        </authorList>
    </citation>
    <scope>NUCLEOTIDE SEQUENCE</scope>
</reference>
<evidence type="ECO:0000313" key="1">
    <source>
        <dbReference type="EMBL" id="CAG4958065.1"/>
    </source>
</evidence>
<sequence length="147" mass="16425">MDDVSAAQVVYHTIFGTQNEDLGMLQSITNFKTPWKLRSEIADKFRSEGKSLKLVNLPKLRLYAKLAQANMTGLLTESAFQIRCKQVIAGKRTVNYIEAFYKRMSSDGPQTIQGGLTLHAQAAFYRSLKVELSGALKRESFDGSNSK</sequence>
<gene>
    <name evidence="1" type="ORF">PAPOLLO_LOCUS5892</name>
</gene>
<dbReference type="OrthoDB" id="7486222at2759"/>
<dbReference type="Proteomes" id="UP000691718">
    <property type="component" value="Unassembled WGS sequence"/>
</dbReference>
<dbReference type="EMBL" id="CAJQZP010000359">
    <property type="protein sequence ID" value="CAG4958065.1"/>
    <property type="molecule type" value="Genomic_DNA"/>
</dbReference>
<protein>
    <submittedName>
        <fullName evidence="1">(apollo) hypothetical protein</fullName>
    </submittedName>
</protein>
<keyword evidence="2" id="KW-1185">Reference proteome</keyword>
<dbReference type="AlphaFoldDB" id="A0A8S3WFN0"/>
<proteinExistence type="predicted"/>